<comment type="caution">
    <text evidence="20">The sequence shown here is derived from an EMBL/GenBank/DDBJ whole genome shotgun (WGS) entry which is preliminary data.</text>
</comment>
<dbReference type="GO" id="GO:0046167">
    <property type="term" value="P:glycerol-3-phosphate biosynthetic process"/>
    <property type="evidence" value="ECO:0007669"/>
    <property type="project" value="UniProtKB-UniRule"/>
</dbReference>
<organism evidence="20 21">
    <name type="scientific">Candidatus Muproteobacteria bacterium RBG_16_65_31</name>
    <dbReference type="NCBI Taxonomy" id="1817759"/>
    <lineage>
        <taxon>Bacteria</taxon>
        <taxon>Pseudomonadati</taxon>
        <taxon>Pseudomonadota</taxon>
        <taxon>Candidatus Muproteobacteria</taxon>
    </lineage>
</organism>
<comment type="catalytic activity">
    <reaction evidence="9">
        <text>sn-glycerol 3-phosphate + NADP(+) = dihydroxyacetone phosphate + NADPH + H(+)</text>
        <dbReference type="Rhea" id="RHEA:11096"/>
        <dbReference type="ChEBI" id="CHEBI:15378"/>
        <dbReference type="ChEBI" id="CHEBI:57597"/>
        <dbReference type="ChEBI" id="CHEBI:57642"/>
        <dbReference type="ChEBI" id="CHEBI:57783"/>
        <dbReference type="ChEBI" id="CHEBI:58349"/>
        <dbReference type="EC" id="1.1.1.94"/>
    </reaction>
    <physiologicalReaction direction="right-to-left" evidence="9">
        <dbReference type="Rhea" id="RHEA:11098"/>
    </physiologicalReaction>
</comment>
<dbReference type="AlphaFoldDB" id="A0A1F6TAB9"/>
<comment type="subcellular location">
    <subcellularLocation>
        <location evidence="13">Cytoplasm</location>
    </subcellularLocation>
</comment>
<feature type="binding site" evidence="15">
    <location>
        <begin position="259"/>
        <end position="260"/>
    </location>
    <ligand>
        <name>substrate</name>
    </ligand>
</feature>
<dbReference type="GO" id="GO:0005829">
    <property type="term" value="C:cytosol"/>
    <property type="evidence" value="ECO:0007669"/>
    <property type="project" value="TreeGrafter"/>
</dbReference>
<dbReference type="Proteomes" id="UP000179344">
    <property type="component" value="Unassembled WGS sequence"/>
</dbReference>
<feature type="binding site" evidence="13">
    <location>
        <position position="140"/>
    </location>
    <ligand>
        <name>sn-glycerol 3-phosphate</name>
        <dbReference type="ChEBI" id="CHEBI:57597"/>
    </ligand>
</feature>
<dbReference type="GO" id="GO:0141153">
    <property type="term" value="F:glycerol-3-phosphate dehydrogenase (NADP+) activity"/>
    <property type="evidence" value="ECO:0007669"/>
    <property type="project" value="RHEA"/>
</dbReference>
<dbReference type="GO" id="GO:0141152">
    <property type="term" value="F:glycerol-3-phosphate dehydrogenase (NAD+) activity"/>
    <property type="evidence" value="ECO:0007669"/>
    <property type="project" value="RHEA"/>
</dbReference>
<dbReference type="FunFam" id="1.10.1040.10:FF:000001">
    <property type="entry name" value="Glycerol-3-phosphate dehydrogenase [NAD(P)+]"/>
    <property type="match status" value="1"/>
</dbReference>
<dbReference type="GO" id="GO:0051287">
    <property type="term" value="F:NAD binding"/>
    <property type="evidence" value="ECO:0007669"/>
    <property type="project" value="InterPro"/>
</dbReference>
<evidence type="ECO:0000256" key="14">
    <source>
        <dbReference type="PIRSR" id="PIRSR000114-1"/>
    </source>
</evidence>
<evidence type="ECO:0000256" key="5">
    <source>
        <dbReference type="ARBA" id="ARBA00023027"/>
    </source>
</evidence>
<evidence type="ECO:0000256" key="7">
    <source>
        <dbReference type="ARBA" id="ARBA00023209"/>
    </source>
</evidence>
<feature type="binding site" evidence="16">
    <location>
        <position position="144"/>
    </location>
    <ligand>
        <name>NAD(+)</name>
        <dbReference type="ChEBI" id="CHEBI:57540"/>
    </ligand>
</feature>
<feature type="binding site" evidence="16">
    <location>
        <begin position="13"/>
        <end position="18"/>
    </location>
    <ligand>
        <name>NAD(+)</name>
        <dbReference type="ChEBI" id="CHEBI:57540"/>
    </ligand>
</feature>
<dbReference type="GO" id="GO:0046168">
    <property type="term" value="P:glycerol-3-phosphate catabolic process"/>
    <property type="evidence" value="ECO:0007669"/>
    <property type="project" value="InterPro"/>
</dbReference>
<feature type="binding site" evidence="13">
    <location>
        <position position="260"/>
    </location>
    <ligand>
        <name>sn-glycerol 3-phosphate</name>
        <dbReference type="ChEBI" id="CHEBI:57597"/>
    </ligand>
</feature>
<feature type="binding site" evidence="13">
    <location>
        <position position="16"/>
    </location>
    <ligand>
        <name>NADPH</name>
        <dbReference type="ChEBI" id="CHEBI:57783"/>
    </ligand>
</feature>
<accession>A0A1F6TAB9</accession>
<feature type="binding site" evidence="13">
    <location>
        <position position="142"/>
    </location>
    <ligand>
        <name>sn-glycerol 3-phosphate</name>
        <dbReference type="ChEBI" id="CHEBI:57597"/>
    </ligand>
</feature>
<feature type="binding site" evidence="16">
    <location>
        <position position="259"/>
    </location>
    <ligand>
        <name>NAD(+)</name>
        <dbReference type="ChEBI" id="CHEBI:57540"/>
    </ligand>
</feature>
<evidence type="ECO:0000256" key="2">
    <source>
        <dbReference type="ARBA" id="ARBA00022516"/>
    </source>
</evidence>
<feature type="domain" description="Glycerol-3-phosphate dehydrogenase NAD-dependent C-terminal" evidence="19">
    <location>
        <begin position="184"/>
        <end position="325"/>
    </location>
</feature>
<dbReference type="HAMAP" id="MF_00394">
    <property type="entry name" value="NAD_Glyc3P_dehydrog"/>
    <property type="match status" value="1"/>
</dbReference>
<dbReference type="Gene3D" id="3.40.50.720">
    <property type="entry name" value="NAD(P)-binding Rossmann-like Domain"/>
    <property type="match status" value="1"/>
</dbReference>
<evidence type="ECO:0000256" key="6">
    <source>
        <dbReference type="ARBA" id="ARBA00023098"/>
    </source>
</evidence>
<dbReference type="EC" id="1.1.1.94" evidence="10 13"/>
<feature type="binding site" evidence="13">
    <location>
        <position position="17"/>
    </location>
    <ligand>
        <name>NADPH</name>
        <dbReference type="ChEBI" id="CHEBI:57783"/>
    </ligand>
</feature>
<dbReference type="Pfam" id="PF01210">
    <property type="entry name" value="NAD_Gly3P_dh_N"/>
    <property type="match status" value="1"/>
</dbReference>
<proteinExistence type="inferred from homology"/>
<dbReference type="PANTHER" id="PTHR11728">
    <property type="entry name" value="GLYCEROL-3-PHOSPHATE DEHYDROGENASE"/>
    <property type="match status" value="1"/>
</dbReference>
<comment type="function">
    <text evidence="13">Catalyzes the reduction of the glycolytic intermediate dihydroxyacetone phosphate (DHAP) to sn-glycerol 3-phosphate (G3P), the key precursor for phospholipid synthesis.</text>
</comment>
<dbReference type="PRINTS" id="PR00077">
    <property type="entry name" value="GPDHDRGNASE"/>
</dbReference>
<evidence type="ECO:0000313" key="20">
    <source>
        <dbReference type="EMBL" id="OGI42101.1"/>
    </source>
</evidence>
<name>A0A1F6TAB9_9PROT</name>
<dbReference type="Pfam" id="PF07479">
    <property type="entry name" value="NAD_Gly3P_dh_C"/>
    <property type="match status" value="1"/>
</dbReference>
<feature type="binding site" evidence="13">
    <location>
        <position position="248"/>
    </location>
    <ligand>
        <name>sn-glycerol 3-phosphate</name>
        <dbReference type="ChEBI" id="CHEBI:57597"/>
    </ligand>
</feature>
<evidence type="ECO:0000256" key="3">
    <source>
        <dbReference type="ARBA" id="ARBA00022857"/>
    </source>
</evidence>
<evidence type="ECO:0000256" key="9">
    <source>
        <dbReference type="ARBA" id="ARBA00052716"/>
    </source>
</evidence>
<feature type="binding site" evidence="13">
    <location>
        <position position="258"/>
    </location>
    <ligand>
        <name>sn-glycerol 3-phosphate</name>
        <dbReference type="ChEBI" id="CHEBI:57597"/>
    </ligand>
</feature>
<evidence type="ECO:0000256" key="16">
    <source>
        <dbReference type="PIRSR" id="PIRSR000114-3"/>
    </source>
</evidence>
<comment type="caution">
    <text evidence="13">Lacks conserved residue(s) required for the propagation of feature annotation.</text>
</comment>
<dbReference type="PIRSF" id="PIRSF000114">
    <property type="entry name" value="Glycerol-3-P_dh"/>
    <property type="match status" value="1"/>
</dbReference>
<keyword evidence="8 13" id="KW-1208">Phospholipid metabolism</keyword>
<sequence length="337" mass="35068">MTTYDKSPIAVLGAGSWGTALGVLLARNGFTTLLWGHDAARMAALKHERQNAVHLPDISFPPNLHVRADLAELAGGATRFLIAVPSHAFRATLAALKPLLASGATVAWATKGLEPGTGKLLGLVLEEVLGPRGARGVISGPTFAREVALGLPTALTVAAADADAAAAIAGWLRNERVRVYTSRDVAGVQLGGAIKNVMAIAAGISDGLGFGANARAALITRGLAELTRLGVAMGGKPETFMGLTGAGDLILTCTDNASRNRRVGLALGQGRKLPEILGALGQEAEGVTTARELYQLAQKLNVEMPITEQVYKVLYENLAPHAAVEALFKREPRPENG</sequence>
<evidence type="ECO:0000256" key="15">
    <source>
        <dbReference type="PIRSR" id="PIRSR000114-2"/>
    </source>
</evidence>
<comment type="pathway">
    <text evidence="13">Membrane lipid metabolism; glycerophospholipid metabolism.</text>
</comment>
<evidence type="ECO:0000259" key="19">
    <source>
        <dbReference type="Pfam" id="PF07479"/>
    </source>
</evidence>
<evidence type="ECO:0000256" key="12">
    <source>
        <dbReference type="ARBA" id="ARBA00080511"/>
    </source>
</evidence>
<gene>
    <name evidence="13" type="primary">gpsA</name>
    <name evidence="20" type="ORF">A2V92_01455</name>
</gene>
<dbReference type="PANTHER" id="PTHR11728:SF1">
    <property type="entry name" value="GLYCEROL-3-PHOSPHATE DEHYDROGENASE [NAD(+)] 2, CHLOROPLASTIC"/>
    <property type="match status" value="1"/>
</dbReference>
<feature type="binding site" evidence="13">
    <location>
        <position position="259"/>
    </location>
    <ligand>
        <name>NADPH</name>
        <dbReference type="ChEBI" id="CHEBI:57783"/>
    </ligand>
</feature>
<dbReference type="Gene3D" id="1.10.1040.10">
    <property type="entry name" value="N-(1-d-carboxylethyl)-l-norvaline Dehydrogenase, domain 2"/>
    <property type="match status" value="1"/>
</dbReference>
<dbReference type="SUPFAM" id="SSF48179">
    <property type="entry name" value="6-phosphogluconate dehydrogenase C-terminal domain-like"/>
    <property type="match status" value="1"/>
</dbReference>
<feature type="binding site" evidence="13">
    <location>
        <position position="259"/>
    </location>
    <ligand>
        <name>sn-glycerol 3-phosphate</name>
        <dbReference type="ChEBI" id="CHEBI:57597"/>
    </ligand>
</feature>
<dbReference type="EMBL" id="MFST01000161">
    <property type="protein sequence ID" value="OGI42101.1"/>
    <property type="molecule type" value="Genomic_DNA"/>
</dbReference>
<dbReference type="InterPro" id="IPR008927">
    <property type="entry name" value="6-PGluconate_DH-like_C_sf"/>
</dbReference>
<feature type="domain" description="Glycerol-3-phosphate dehydrogenase NAD-dependent N-terminal" evidence="18">
    <location>
        <begin position="9"/>
        <end position="164"/>
    </location>
</feature>
<dbReference type="SUPFAM" id="SSF51735">
    <property type="entry name" value="NAD(P)-binding Rossmann-fold domains"/>
    <property type="match status" value="1"/>
</dbReference>
<dbReference type="InterPro" id="IPR006168">
    <property type="entry name" value="G3P_DH_NAD-dep"/>
</dbReference>
<evidence type="ECO:0000313" key="21">
    <source>
        <dbReference type="Proteomes" id="UP000179344"/>
    </source>
</evidence>
<feature type="binding site" evidence="13">
    <location>
        <position position="195"/>
    </location>
    <ligand>
        <name>sn-glycerol 3-phosphate</name>
        <dbReference type="ChEBI" id="CHEBI:57597"/>
    </ligand>
</feature>
<dbReference type="InterPro" id="IPR036291">
    <property type="entry name" value="NAD(P)-bd_dom_sf"/>
</dbReference>
<feature type="binding site" evidence="13">
    <location>
        <position position="144"/>
    </location>
    <ligand>
        <name>NADPH</name>
        <dbReference type="ChEBI" id="CHEBI:57783"/>
    </ligand>
</feature>
<evidence type="ECO:0000256" key="8">
    <source>
        <dbReference type="ARBA" id="ARBA00023264"/>
    </source>
</evidence>
<keyword evidence="13" id="KW-0547">Nucleotide-binding</keyword>
<reference evidence="20 21" key="1">
    <citation type="journal article" date="2016" name="Nat. Commun.">
        <title>Thousands of microbial genomes shed light on interconnected biogeochemical processes in an aquifer system.</title>
        <authorList>
            <person name="Anantharaman K."/>
            <person name="Brown C.T."/>
            <person name="Hug L.A."/>
            <person name="Sharon I."/>
            <person name="Castelle C.J."/>
            <person name="Probst A.J."/>
            <person name="Thomas B.C."/>
            <person name="Singh A."/>
            <person name="Wilkins M.J."/>
            <person name="Karaoz U."/>
            <person name="Brodie E.L."/>
            <person name="Williams K.H."/>
            <person name="Hubbard S.S."/>
            <person name="Banfield J.F."/>
        </authorList>
    </citation>
    <scope>NUCLEOTIDE SEQUENCE [LARGE SCALE GENOMIC DNA]</scope>
</reference>
<dbReference type="UniPathway" id="UPA00940"/>
<keyword evidence="3 13" id="KW-0521">NADP</keyword>
<feature type="active site" description="Proton acceptor" evidence="13 14">
    <location>
        <position position="195"/>
    </location>
</feature>
<dbReference type="NCBIfam" id="NF000942">
    <property type="entry name" value="PRK00094.1-4"/>
    <property type="match status" value="1"/>
</dbReference>
<dbReference type="GO" id="GO:0005975">
    <property type="term" value="P:carbohydrate metabolic process"/>
    <property type="evidence" value="ECO:0007669"/>
    <property type="project" value="InterPro"/>
</dbReference>
<keyword evidence="6 13" id="KW-0443">Lipid metabolism</keyword>
<dbReference type="FunFam" id="3.40.50.720:FF:000019">
    <property type="entry name" value="Glycerol-3-phosphate dehydrogenase [NAD(P)+]"/>
    <property type="match status" value="1"/>
</dbReference>
<protein>
    <recommendedName>
        <fullName evidence="11 13">Glycerol-3-phosphate dehydrogenase [NAD(P)+]</fullName>
        <ecNumber evidence="10 13">1.1.1.94</ecNumber>
    </recommendedName>
    <alternativeName>
        <fullName evidence="13">NAD(P)(+)-dependent glycerol-3-phosphate dehydrogenase</fullName>
    </alternativeName>
    <alternativeName>
        <fullName evidence="12 13">NAD(P)H-dependent dihydroxyacetone-phosphate reductase</fullName>
    </alternativeName>
</protein>
<evidence type="ECO:0000256" key="13">
    <source>
        <dbReference type="HAMAP-Rule" id="MF_00394"/>
    </source>
</evidence>
<evidence type="ECO:0000256" key="1">
    <source>
        <dbReference type="ARBA" id="ARBA00011009"/>
    </source>
</evidence>
<evidence type="ECO:0000256" key="10">
    <source>
        <dbReference type="ARBA" id="ARBA00066687"/>
    </source>
</evidence>
<feature type="binding site" evidence="13">
    <location>
        <position position="37"/>
    </location>
    <ligand>
        <name>NADPH</name>
        <dbReference type="ChEBI" id="CHEBI:57783"/>
    </ligand>
</feature>
<keyword evidence="5 13" id="KW-0520">NAD</keyword>
<dbReference type="InterPro" id="IPR013328">
    <property type="entry name" value="6PGD_dom2"/>
</dbReference>
<dbReference type="NCBIfam" id="NF000940">
    <property type="entry name" value="PRK00094.1-2"/>
    <property type="match status" value="1"/>
</dbReference>
<dbReference type="PROSITE" id="PS00957">
    <property type="entry name" value="NAD_G3PDH"/>
    <property type="match status" value="1"/>
</dbReference>
<keyword evidence="7 13" id="KW-0594">Phospholipid biosynthesis</keyword>
<keyword evidence="4 13" id="KW-0560">Oxidoreductase</keyword>
<feature type="binding site" evidence="13">
    <location>
        <position position="111"/>
    </location>
    <ligand>
        <name>sn-glycerol 3-phosphate</name>
        <dbReference type="ChEBI" id="CHEBI:57597"/>
    </ligand>
</feature>
<evidence type="ECO:0000256" key="4">
    <source>
        <dbReference type="ARBA" id="ARBA00023002"/>
    </source>
</evidence>
<keyword evidence="2 13" id="KW-0444">Lipid biosynthesis</keyword>
<evidence type="ECO:0000259" key="18">
    <source>
        <dbReference type="Pfam" id="PF01210"/>
    </source>
</evidence>
<feature type="binding site" evidence="15">
    <location>
        <position position="111"/>
    </location>
    <ligand>
        <name>substrate</name>
    </ligand>
</feature>
<feature type="binding site" evidence="13">
    <location>
        <position position="111"/>
    </location>
    <ligand>
        <name>NADPH</name>
        <dbReference type="ChEBI" id="CHEBI:57783"/>
    </ligand>
</feature>
<dbReference type="InterPro" id="IPR011128">
    <property type="entry name" value="G3P_DH_NAD-dep_N"/>
</dbReference>
<dbReference type="InterPro" id="IPR006109">
    <property type="entry name" value="G3P_DH_NAD-dep_C"/>
</dbReference>
<dbReference type="GO" id="GO:0046474">
    <property type="term" value="P:glycerophospholipid biosynthetic process"/>
    <property type="evidence" value="ECO:0007669"/>
    <property type="project" value="TreeGrafter"/>
</dbReference>
<evidence type="ECO:0000256" key="11">
    <source>
        <dbReference type="ARBA" id="ARBA00069372"/>
    </source>
</evidence>
<keyword evidence="13" id="KW-0963">Cytoplasm</keyword>
<comment type="similarity">
    <text evidence="1 13 17">Belongs to the NAD-dependent glycerol-3-phosphate dehydrogenase family.</text>
</comment>
<evidence type="ECO:0000256" key="17">
    <source>
        <dbReference type="RuleBase" id="RU000437"/>
    </source>
</evidence>
<comment type="catalytic activity">
    <reaction evidence="13">
        <text>sn-glycerol 3-phosphate + NAD(+) = dihydroxyacetone phosphate + NADH + H(+)</text>
        <dbReference type="Rhea" id="RHEA:11092"/>
        <dbReference type="ChEBI" id="CHEBI:15378"/>
        <dbReference type="ChEBI" id="CHEBI:57540"/>
        <dbReference type="ChEBI" id="CHEBI:57597"/>
        <dbReference type="ChEBI" id="CHEBI:57642"/>
        <dbReference type="ChEBI" id="CHEBI:57945"/>
        <dbReference type="EC" id="1.1.1.94"/>
    </reaction>
</comment>
<feature type="binding site" evidence="13">
    <location>
        <position position="285"/>
    </location>
    <ligand>
        <name>NADPH</name>
        <dbReference type="ChEBI" id="CHEBI:57783"/>
    </ligand>
</feature>